<dbReference type="EMBL" id="EQ973917">
    <property type="protein sequence ID" value="EEF38910.1"/>
    <property type="molecule type" value="Genomic_DNA"/>
</dbReference>
<sequence>MSSKSLPWRIRVPLFIFSTAVAACCRKNYTINRRIWNFFDAKSPPSETPRDGVKTSDIIIDATRNLWLRLYIPTSTTTMPVVIYMHGGGFSFFTADTMACEISCRRLASELNAIIISISYRLAPEFKFPCQYEDCFDALKFIDANLGDILPPFADQNMCFLIGDSAGRNLIHHTAVKASGSGFLRLKVIGLISIQPFFGGEERTESETRLAGAPVLNVELTDWFWKAFLSDGSDRDHPLCNVFGPNSNDISDVNLPAMLLVIGGFDILQDWQRKYHEWMRKAGKEVNLVEFPNAFHGFWGFPDLPEYPLFIEEVKDFMQKQSAKRHFLF</sequence>
<organism evidence="4 5">
    <name type="scientific">Ricinus communis</name>
    <name type="common">Castor bean</name>
    <dbReference type="NCBI Taxonomy" id="3988"/>
    <lineage>
        <taxon>Eukaryota</taxon>
        <taxon>Viridiplantae</taxon>
        <taxon>Streptophyta</taxon>
        <taxon>Embryophyta</taxon>
        <taxon>Tracheophyta</taxon>
        <taxon>Spermatophyta</taxon>
        <taxon>Magnoliopsida</taxon>
        <taxon>eudicotyledons</taxon>
        <taxon>Gunneridae</taxon>
        <taxon>Pentapetalae</taxon>
        <taxon>rosids</taxon>
        <taxon>fabids</taxon>
        <taxon>Malpighiales</taxon>
        <taxon>Euphorbiaceae</taxon>
        <taxon>Acalyphoideae</taxon>
        <taxon>Acalypheae</taxon>
        <taxon>Ricinus</taxon>
    </lineage>
</organism>
<protein>
    <submittedName>
        <fullName evidence="4">Acetyl esterase, putative</fullName>
    </submittedName>
</protein>
<feature type="chain" id="PRO_5002891676" evidence="2">
    <location>
        <begin position="23"/>
        <end position="329"/>
    </location>
</feature>
<reference evidence="5" key="1">
    <citation type="journal article" date="2010" name="Nat. Biotechnol.">
        <title>Draft genome sequence of the oilseed species Ricinus communis.</title>
        <authorList>
            <person name="Chan A.P."/>
            <person name="Crabtree J."/>
            <person name="Zhao Q."/>
            <person name="Lorenzi H."/>
            <person name="Orvis J."/>
            <person name="Puiu D."/>
            <person name="Melake-Berhan A."/>
            <person name="Jones K.M."/>
            <person name="Redman J."/>
            <person name="Chen G."/>
            <person name="Cahoon E.B."/>
            <person name="Gedil M."/>
            <person name="Stanke M."/>
            <person name="Haas B.J."/>
            <person name="Wortman J.R."/>
            <person name="Fraser-Liggett C.M."/>
            <person name="Ravel J."/>
            <person name="Rabinowicz P.D."/>
        </authorList>
    </citation>
    <scope>NUCLEOTIDE SEQUENCE [LARGE SCALE GENOMIC DNA]</scope>
    <source>
        <strain evidence="5">cv. Hale</strain>
    </source>
</reference>
<feature type="signal peptide" evidence="2">
    <location>
        <begin position="1"/>
        <end position="22"/>
    </location>
</feature>
<name>B9SBT2_RICCO</name>
<keyword evidence="2" id="KW-0732">Signal</keyword>
<dbReference type="InParanoid" id="B9SBT2"/>
<evidence type="ECO:0000313" key="4">
    <source>
        <dbReference type="EMBL" id="EEF38910.1"/>
    </source>
</evidence>
<dbReference type="InterPro" id="IPR029058">
    <property type="entry name" value="AB_hydrolase_fold"/>
</dbReference>
<comment type="similarity">
    <text evidence="1">Belongs to the 'GDXG' lipolytic enzyme family.</text>
</comment>
<dbReference type="Proteomes" id="UP000008311">
    <property type="component" value="Unassembled WGS sequence"/>
</dbReference>
<gene>
    <name evidence="4" type="ORF">RCOM_1043320</name>
</gene>
<dbReference type="AlphaFoldDB" id="B9SBT2"/>
<dbReference type="Pfam" id="PF07859">
    <property type="entry name" value="Abhydrolase_3"/>
    <property type="match status" value="1"/>
</dbReference>
<keyword evidence="5" id="KW-1185">Reference proteome</keyword>
<dbReference type="Gene3D" id="3.40.50.1820">
    <property type="entry name" value="alpha/beta hydrolase"/>
    <property type="match status" value="1"/>
</dbReference>
<dbReference type="PANTHER" id="PTHR23024">
    <property type="entry name" value="ARYLACETAMIDE DEACETYLASE"/>
    <property type="match status" value="1"/>
</dbReference>
<dbReference type="PROSITE" id="PS51257">
    <property type="entry name" value="PROKAR_LIPOPROTEIN"/>
    <property type="match status" value="1"/>
</dbReference>
<dbReference type="PANTHER" id="PTHR23024:SF542">
    <property type="entry name" value="ALPHA_BETA HYDROLASE FOLD-3 DOMAIN-CONTAINING PROTEIN"/>
    <property type="match status" value="1"/>
</dbReference>
<evidence type="ECO:0000256" key="2">
    <source>
        <dbReference type="SAM" id="SignalP"/>
    </source>
</evidence>
<dbReference type="OrthoDB" id="408631at2759"/>
<proteinExistence type="inferred from homology"/>
<accession>B9SBT2</accession>
<dbReference type="GO" id="GO:0052689">
    <property type="term" value="F:carboxylic ester hydrolase activity"/>
    <property type="evidence" value="ECO:0000318"/>
    <property type="project" value="GO_Central"/>
</dbReference>
<dbReference type="eggNOG" id="KOG1515">
    <property type="taxonomic scope" value="Eukaryota"/>
</dbReference>
<dbReference type="InterPro" id="IPR050466">
    <property type="entry name" value="Carboxylest/Gibb_receptor"/>
</dbReference>
<evidence type="ECO:0000313" key="5">
    <source>
        <dbReference type="Proteomes" id="UP000008311"/>
    </source>
</evidence>
<feature type="domain" description="Alpha/beta hydrolase fold-3" evidence="3">
    <location>
        <begin position="82"/>
        <end position="299"/>
    </location>
</feature>
<dbReference type="KEGG" id="rcu:8282459"/>
<dbReference type="SUPFAM" id="SSF53474">
    <property type="entry name" value="alpha/beta-Hydrolases"/>
    <property type="match status" value="1"/>
</dbReference>
<dbReference type="GO" id="GO:0009860">
    <property type="term" value="P:pollen tube growth"/>
    <property type="evidence" value="ECO:0000318"/>
    <property type="project" value="GO_Central"/>
</dbReference>
<dbReference type="InterPro" id="IPR013094">
    <property type="entry name" value="AB_hydrolase_3"/>
</dbReference>
<evidence type="ECO:0000256" key="1">
    <source>
        <dbReference type="ARBA" id="ARBA00010515"/>
    </source>
</evidence>
<evidence type="ECO:0000259" key="3">
    <source>
        <dbReference type="Pfam" id="PF07859"/>
    </source>
</evidence>